<accession>A0A5C6Z351</accession>
<dbReference type="Proteomes" id="UP000321497">
    <property type="component" value="Unassembled WGS sequence"/>
</dbReference>
<dbReference type="Pfam" id="PF04170">
    <property type="entry name" value="NlpE"/>
    <property type="match status" value="1"/>
</dbReference>
<sequence length="153" mass="17111">MKRTALIFGIAAITLVGCKNGEKKEASSEKSLETVDSAIVDSHNSENSLDWAGVYEGKLPCADCEGIKTVLELKSDKTFTLSQTYLGKPEVENEFTQNGEFVWNNLGTMIRLRSESGHFQFKVGENQLWMLDDQRNVIAGDLAEMYILKKKVE</sequence>
<gene>
    <name evidence="1" type="ORF">ESU54_05525</name>
</gene>
<dbReference type="OrthoDB" id="5348860at2"/>
<dbReference type="EMBL" id="VORT01000003">
    <property type="protein sequence ID" value="TXD73930.1"/>
    <property type="molecule type" value="Genomic_DNA"/>
</dbReference>
<proteinExistence type="predicted"/>
<dbReference type="InterPro" id="IPR007298">
    <property type="entry name" value="Cu-R_lipoprotein_NlpE"/>
</dbReference>
<dbReference type="PROSITE" id="PS51257">
    <property type="entry name" value="PROKAR_LIPOPROTEIN"/>
    <property type="match status" value="1"/>
</dbReference>
<name>A0A5C6Z351_9FLAO</name>
<reference evidence="1 2" key="1">
    <citation type="submission" date="2019-08" db="EMBL/GenBank/DDBJ databases">
        <title>Genome of Aequorivita antarctica SW49 (type strain).</title>
        <authorList>
            <person name="Bowman J.P."/>
        </authorList>
    </citation>
    <scope>NUCLEOTIDE SEQUENCE [LARGE SCALE GENOMIC DNA]</scope>
    <source>
        <strain evidence="1 2">SW49</strain>
    </source>
</reference>
<dbReference type="AlphaFoldDB" id="A0A5C6Z351"/>
<dbReference type="RefSeq" id="WP_111843444.1">
    <property type="nucleotide sequence ID" value="NZ_UEGI01000002.1"/>
</dbReference>
<protein>
    <submittedName>
        <fullName evidence="1">Copper resistance protein NlpE</fullName>
    </submittedName>
</protein>
<organism evidence="1 2">
    <name type="scientific">Aequorivita antarctica</name>
    <dbReference type="NCBI Taxonomy" id="153266"/>
    <lineage>
        <taxon>Bacteria</taxon>
        <taxon>Pseudomonadati</taxon>
        <taxon>Bacteroidota</taxon>
        <taxon>Flavobacteriia</taxon>
        <taxon>Flavobacteriales</taxon>
        <taxon>Flavobacteriaceae</taxon>
        <taxon>Aequorivita</taxon>
    </lineage>
</organism>
<evidence type="ECO:0000313" key="2">
    <source>
        <dbReference type="Proteomes" id="UP000321497"/>
    </source>
</evidence>
<comment type="caution">
    <text evidence="1">The sequence shown here is derived from an EMBL/GenBank/DDBJ whole genome shotgun (WGS) entry which is preliminary data.</text>
</comment>
<evidence type="ECO:0000313" key="1">
    <source>
        <dbReference type="EMBL" id="TXD73930.1"/>
    </source>
</evidence>
<dbReference type="Gene3D" id="2.40.128.640">
    <property type="match status" value="1"/>
</dbReference>
<keyword evidence="2" id="KW-1185">Reference proteome</keyword>